<feature type="compositionally biased region" description="Low complexity" evidence="1">
    <location>
        <begin position="375"/>
        <end position="390"/>
    </location>
</feature>
<keyword evidence="3" id="KW-1185">Reference proteome</keyword>
<feature type="region of interest" description="Disordered" evidence="1">
    <location>
        <begin position="1393"/>
        <end position="1423"/>
    </location>
</feature>
<feature type="compositionally biased region" description="Polar residues" evidence="1">
    <location>
        <begin position="1413"/>
        <end position="1423"/>
    </location>
</feature>
<feature type="compositionally biased region" description="Low complexity" evidence="1">
    <location>
        <begin position="827"/>
        <end position="852"/>
    </location>
</feature>
<feature type="region of interest" description="Disordered" evidence="1">
    <location>
        <begin position="516"/>
        <end position="568"/>
    </location>
</feature>
<feature type="region of interest" description="Disordered" evidence="1">
    <location>
        <begin position="2144"/>
        <end position="2169"/>
    </location>
</feature>
<reference evidence="2 3" key="1">
    <citation type="journal article" date="2023" name="Commun. Biol.">
        <title>Genome analysis of Parmales, the sister group of diatoms, reveals the evolutionary specialization of diatoms from phago-mixotrophs to photoautotrophs.</title>
        <authorList>
            <person name="Ban H."/>
            <person name="Sato S."/>
            <person name="Yoshikawa S."/>
            <person name="Yamada K."/>
            <person name="Nakamura Y."/>
            <person name="Ichinomiya M."/>
            <person name="Sato N."/>
            <person name="Blanc-Mathieu R."/>
            <person name="Endo H."/>
            <person name="Kuwata A."/>
            <person name="Ogata H."/>
        </authorList>
    </citation>
    <scope>NUCLEOTIDE SEQUENCE [LARGE SCALE GENOMIC DNA]</scope>
</reference>
<comment type="caution">
    <text evidence="2">The sequence shown here is derived from an EMBL/GenBank/DDBJ whole genome shotgun (WGS) entry which is preliminary data.</text>
</comment>
<feature type="compositionally biased region" description="Pro residues" evidence="1">
    <location>
        <begin position="399"/>
        <end position="410"/>
    </location>
</feature>
<protein>
    <submittedName>
        <fullName evidence="2">Uncharacterized protein</fullName>
    </submittedName>
</protein>
<dbReference type="PANTHER" id="PTHR33487">
    <property type="entry name" value="CILIA- AND FLAGELLA-ASSOCIATED PROTEIN 54"/>
    <property type="match status" value="1"/>
</dbReference>
<feature type="region of interest" description="Disordered" evidence="1">
    <location>
        <begin position="804"/>
        <end position="852"/>
    </location>
</feature>
<dbReference type="InterPro" id="IPR027912">
    <property type="entry name" value="CFAP54"/>
</dbReference>
<feature type="compositionally biased region" description="Acidic residues" evidence="1">
    <location>
        <begin position="2156"/>
        <end position="2169"/>
    </location>
</feature>
<name>A0ABQ6N529_9STRA</name>
<dbReference type="PANTHER" id="PTHR33487:SF1">
    <property type="entry name" value="CILIA- AND FLAGELLA-ASSOCIATED PROTEIN 54"/>
    <property type="match status" value="1"/>
</dbReference>
<evidence type="ECO:0000313" key="3">
    <source>
        <dbReference type="Proteomes" id="UP001165060"/>
    </source>
</evidence>
<feature type="compositionally biased region" description="Basic and acidic residues" evidence="1">
    <location>
        <begin position="1402"/>
        <end position="1412"/>
    </location>
</feature>
<feature type="region of interest" description="Disordered" evidence="1">
    <location>
        <begin position="367"/>
        <end position="415"/>
    </location>
</feature>
<evidence type="ECO:0000256" key="1">
    <source>
        <dbReference type="SAM" id="MobiDB-lite"/>
    </source>
</evidence>
<dbReference type="EMBL" id="BRYB01002200">
    <property type="protein sequence ID" value="GMI41104.1"/>
    <property type="molecule type" value="Genomic_DNA"/>
</dbReference>
<gene>
    <name evidence="2" type="ORF">TeGR_g1110</name>
</gene>
<dbReference type="Proteomes" id="UP001165060">
    <property type="component" value="Unassembled WGS sequence"/>
</dbReference>
<accession>A0ABQ6N529</accession>
<dbReference type="Pfam" id="PF14858">
    <property type="entry name" value="CFAP54_N"/>
    <property type="match status" value="1"/>
</dbReference>
<evidence type="ECO:0000313" key="2">
    <source>
        <dbReference type="EMBL" id="GMI41104.1"/>
    </source>
</evidence>
<sequence length="3149" mass="341164">MGLSSGTKKSDFSDYYLATIKKEITDVTASIITDVNVPPPQVASSGPIMTLLQQFIYWSDLKLTGKETVELMLECGQHLVGLNEGVAATLLFNQCISKVDSITPSGGLTPHLATHKVTSMYGVAQCQIEALLLRDPNVEFPNTLRELIDALKIIQDAMGLILNMASSQHKESLSYLVLNGTSLLFGTCDPLYTLGYGRQAVEFLTWAALSLEALTTTSATRHLPWRMRLYAVICHCYEDMGDLKAARAALERVVAKVAGLRSEEELDPPLPLAVETILRTAETDINLLMFKYKLMDSCSSSTPDDSTVPDLLTSMFPDSPELHPRCTVEALTDFSDRHLYHAPNSPDPPPHLSALLAYASSIILDTASPAPPTPSNAGSPRSAKSSPRASSPRDDAAEVPPPELPPPSPSPSDVFLQRTAPTLRCALARELYRAGSLPSFSVVHASCAGYFQSLDDEECEAAFERENNPQAGAGDGGQVTNLKGVVTNATKFEEADADVLAVLRAEMELLGAVAKLESWEPEKPPEPAAEDEDAEKEDPPPPSSDPSSDPTSDALSTQQLAPPPPAPYTILSTPSLLFPAELFGDLVSALDRCARSAGTGPVLSTRADFLIDAAMILNKYSSALLETVDAASTPHDVPASLTASLTTALSVTLSLFTSLSHDDPLLRATLSLRLALLLADFEEDPHRAVSVLRNASKEMERSRSVDVEPTVHQPRYKDDTAAMQRAAVTCDVDDRTAMEGKSRLGASAYAGQGVFGAASQLEPGRQALAAASADIQATLYRVELGLGRDVTEAHGRHIAKLKEKRRREKLAASKVAAQQAKTKPVKTAASSANPAATSSATTAPAQPSADPSEPLAYCQYTEAVLLSECKKNNYQRALLQIEMAPSREGNPEEMEALLRDTAELLKEVERKETLLLLSFEEMASDEFDTPAYYHVPPKPLLVSRSANSVTVAIHPFKLVGRGHSAPPLPAIHHVKLFGKPAGAGTDVSLNNTSFPGTGVAVPYDAATHSCPHMTVTSLPSNDSYVFAVVAFDADGEVISGVGEMCAPIEALNPLPLPLVWSYLAQRALDLGCPSIAEECSYVVLDNCISRAGEAFHSNLNRGWEANPMHGLTLKPSIVDRLSDAMQQAFCKSCCVYVDSKEDPDNTTIPGQVATLKTTKIMLMAAVVAAIADDTELLKEIVWRAYHLMLPILSLEQSAPYVVQALLFLQQAMLIIPKGKFDEAMHSVFACLSYQITMAGRDLAEVQGVNFGLFGVTADDDEESGFMTMQQRAVFDVWQSLGSFKGLSEEQIDGEAEPEEATPRLGSLYINHEIGKSLSSPEVAMEKLKEQFGSDPTFSRFFIMVCHSAIASGEVELARTFMQDFEFQASDVTPFVRKVLGEDAEDFVTYVGVAEEEEEGEGEEKKEEKEKSKPTPSLSASQTSIVTTITNRNGDEQEEGGAIGDSFPTEEEKQSLMVLADVEALKALCDIADSLAFGSDYLEESKLSVPINIAKARGLTAVVHALTPGQADGVYSNLSLEIEDVDMNLDADLVEEPLDEEVTPSRPEVLAKFEEDKEAAEAEAAAAPPQDDEGAVVVEPLKFDNLASALQSASSAFLRISCAAWRSRCARSWTKLIYNCEHLWNFVTAMSLPPHLFSRDTVLDRSIRFSSGPLLRTATYLLDMCEILALVPRIADDESVAGDVVDEETLKQLGLGATSPDQLVVDLNGIDKSTIDVDWICQYSLYALKALCCAREWQQTVDLGRRLNALTNNRVAGESFKLIIFAQRRLNTRAERKLASREADRNKFVQEFEEEQAKKPKRRYRVAAKVEKTDEERAFDKGRIKLENKVSDARGELRINEQRLYDIQAEELVYTKAKSNGLSSLHEARHKMMKFAHMVDDPNVNVESSVRGILSSYNRTIALLRDRRETVPLVEALQDVGDFHLTLGNVEEANKYWSDGVDALFNTLDAASHWRDILKDISGGKGDMGTFNGNLISEKLGVFGCLGAGVMLGKLSKFCCTTDQERKLENAMLAAELVRAPFSLSLPHPQRLCDFASYSPSQFCIGTNLFSDERRLDCASLITAVMEIAEILIEGDGGGYCSLALPALCLGEWVCRWVTMDIDSLTKVRLLKVQACVGAGFMAEGMSVLAKILQGRDLPDVPGRYCGGEGGNKEGEGEGGGEEGEEGGEVDGEMTRAGLPFFGLAAFHNFATVDDERNAASIAWLCGRDWESVQAGEGEEEASAEDLCYQLVKGGAHLKLDLLRAYGEEVVDLLALVRVQVVLKLIENEKLPVLVEGGGEERSEVFVGMRADARDMALELQAKLTKRIAESAVYVEPVVEEDVEVNEDGEEVEKEDKAVTVKPRLATESDIKKATQCLIFLGHMSLSTRQFREARKFAATALALMVRCSDGGMTLEEREEVGAGNASVVKKPVGSQMWLECKYLLASCALSQGRLEDVEGVVGGGVEEADEVKERIWCRRLKLVGIIAVLLEGDMEAAERGNRALISDYLEANDRQYDFVRCIVMMSTLLQQKALAEGAVAASDCFGESRKLLEDAEKSLLVLCKRNGWIGNVRLTYDDIRSNEMSADMKAPLSTALGETEFEPGFVAVVDVGDEVCPTPLANLFLKSVRWLGGVRQKIAEVIAHTVPRMVAVDLNSLGEDFEMVIQEGREDLRIAGKRKAELGLATLRHVGLPEVVVRSEMLLALGMFRMWKVEDGGWEEGGEEETGDEGSVVVAEEMDKEKAFKEASDALLGALRVMHKTAVFDRVKMHQASMHLVNLYGGAAGVHGGGDALKVAIHFLQLAAELARKQKRLFEDVNGLFEGVEVGAEVWEALPENVRVEVGEGASMVKVMHHYLALLRERGVVPFDSGIDGDIVRMHAVLYNKVDKYREELCVGENEVGLPAKGDGEEAEMQVAVKNCLVCAQWYNVDKEEDVVDPSRRGEADADLHPWVSLMMCVGCGDPDSAADAGAKGGKGGKGGKGAAAEEEEAVDVNKKMAERFGEGLGPLLISRGEVCVRAAEVREMKDRVSDVRMKLENFHDVKGDTERAMAPPEGLVVAWVQIVKDMIAMLKAGAEGEGGYGGGEAGGEEAGGAEAGGAEAGGGMVDKLGDDLSVPLNLDALNVLEGFFDLGGGVNKQNPEIAYMIRDVFEETGLGGGGGGKGAAAGEE</sequence>
<organism evidence="2 3">
    <name type="scientific">Tetraparma gracilis</name>
    <dbReference type="NCBI Taxonomy" id="2962635"/>
    <lineage>
        <taxon>Eukaryota</taxon>
        <taxon>Sar</taxon>
        <taxon>Stramenopiles</taxon>
        <taxon>Ochrophyta</taxon>
        <taxon>Bolidophyceae</taxon>
        <taxon>Parmales</taxon>
        <taxon>Triparmaceae</taxon>
        <taxon>Tetraparma</taxon>
    </lineage>
</organism>
<feature type="compositionally biased region" description="Low complexity" evidence="1">
    <location>
        <begin position="545"/>
        <end position="554"/>
    </location>
</feature>
<proteinExistence type="predicted"/>